<dbReference type="InterPro" id="IPR037523">
    <property type="entry name" value="VOC_core"/>
</dbReference>
<dbReference type="InterPro" id="IPR004360">
    <property type="entry name" value="Glyas_Fos-R_dOase_dom"/>
</dbReference>
<dbReference type="AlphaFoldDB" id="A0A538U1S9"/>
<evidence type="ECO:0000259" key="1">
    <source>
        <dbReference type="PROSITE" id="PS51819"/>
    </source>
</evidence>
<proteinExistence type="predicted"/>
<accession>A0A538U1S9</accession>
<dbReference type="EMBL" id="VBPB01000271">
    <property type="protein sequence ID" value="TMQ69875.1"/>
    <property type="molecule type" value="Genomic_DNA"/>
</dbReference>
<feature type="domain" description="VOC" evidence="1">
    <location>
        <begin position="10"/>
        <end position="120"/>
    </location>
</feature>
<evidence type="ECO:0000313" key="2">
    <source>
        <dbReference type="EMBL" id="TMQ69875.1"/>
    </source>
</evidence>
<sequence>MPTTPDIDCEQIHPVLAVSDIHAAADFYAMKLGFTVAFTHGDPPDLAGLNLGHVQMFLEKGTPAPKGCSVYFVVDDADALYEFQRGNGVEVVLPPGDRPYGLRDYRVRDLYGHELSFGHRLTIEDGPPLEIERVDVPVRVEKRLAALLHDLAAHKHMSLSSCLEEILLHTCEPLGDGVASPHTKRTLVHIQALKRKHGIDYDCHASYRFVER</sequence>
<protein>
    <recommendedName>
        <fullName evidence="1">VOC domain-containing protein</fullName>
    </recommendedName>
</protein>
<reference evidence="2 3" key="1">
    <citation type="journal article" date="2019" name="Nat. Microbiol.">
        <title>Mediterranean grassland soil C-N compound turnover is dependent on rainfall and depth, and is mediated by genomically divergent microorganisms.</title>
        <authorList>
            <person name="Diamond S."/>
            <person name="Andeer P.F."/>
            <person name="Li Z."/>
            <person name="Crits-Christoph A."/>
            <person name="Burstein D."/>
            <person name="Anantharaman K."/>
            <person name="Lane K.R."/>
            <person name="Thomas B.C."/>
            <person name="Pan C."/>
            <person name="Northen T.R."/>
            <person name="Banfield J.F."/>
        </authorList>
    </citation>
    <scope>NUCLEOTIDE SEQUENCE [LARGE SCALE GENOMIC DNA]</scope>
    <source>
        <strain evidence="2">WS_11</strain>
    </source>
</reference>
<dbReference type="InterPro" id="IPR029068">
    <property type="entry name" value="Glyas_Bleomycin-R_OHBP_Dase"/>
</dbReference>
<dbReference type="Pfam" id="PF00903">
    <property type="entry name" value="Glyoxalase"/>
    <property type="match status" value="1"/>
</dbReference>
<gene>
    <name evidence="2" type="ORF">E6K81_13935</name>
</gene>
<organism evidence="2 3">
    <name type="scientific">Eiseniibacteriota bacterium</name>
    <dbReference type="NCBI Taxonomy" id="2212470"/>
    <lineage>
        <taxon>Bacteria</taxon>
        <taxon>Candidatus Eiseniibacteriota</taxon>
    </lineage>
</organism>
<dbReference type="Proteomes" id="UP000319771">
    <property type="component" value="Unassembled WGS sequence"/>
</dbReference>
<evidence type="ECO:0000313" key="3">
    <source>
        <dbReference type="Proteomes" id="UP000319771"/>
    </source>
</evidence>
<dbReference type="PROSITE" id="PS51819">
    <property type="entry name" value="VOC"/>
    <property type="match status" value="1"/>
</dbReference>
<name>A0A538U1S9_UNCEI</name>
<comment type="caution">
    <text evidence="2">The sequence shown here is derived from an EMBL/GenBank/DDBJ whole genome shotgun (WGS) entry which is preliminary data.</text>
</comment>
<dbReference type="Gene3D" id="3.10.180.10">
    <property type="entry name" value="2,3-Dihydroxybiphenyl 1,2-Dioxygenase, domain 1"/>
    <property type="match status" value="1"/>
</dbReference>
<dbReference type="SUPFAM" id="SSF54593">
    <property type="entry name" value="Glyoxalase/Bleomycin resistance protein/Dihydroxybiphenyl dioxygenase"/>
    <property type="match status" value="1"/>
</dbReference>